<dbReference type="GeneID" id="38110698"/>
<evidence type="ECO:0000256" key="1">
    <source>
        <dbReference type="ARBA" id="ARBA00022737"/>
    </source>
</evidence>
<dbReference type="OrthoDB" id="20872at2759"/>
<feature type="repeat" description="ANK" evidence="3">
    <location>
        <begin position="425"/>
        <end position="451"/>
    </location>
</feature>
<dbReference type="PANTHER" id="PTHR24198:SF165">
    <property type="entry name" value="ANKYRIN REPEAT-CONTAINING PROTEIN-RELATED"/>
    <property type="match status" value="1"/>
</dbReference>
<feature type="chain" id="PRO_5017730900" evidence="4">
    <location>
        <begin position="21"/>
        <end position="569"/>
    </location>
</feature>
<reference evidence="5 6" key="1">
    <citation type="journal article" date="2018" name="IMA Fungus">
        <title>IMA Genome-F 9: Draft genome sequence of Annulohypoxylon stygium, Aspergillus mulundensis, Berkeleyomyces basicola (syn. Thielaviopsis basicola), Ceratocystis smalleyi, two Cercospora beticola strains, Coleophoma cylindrospora, Fusarium fracticaudum, Phialophora cf. hyalina, and Morchella septimelata.</title>
        <authorList>
            <person name="Wingfield B.D."/>
            <person name="Bills G.F."/>
            <person name="Dong Y."/>
            <person name="Huang W."/>
            <person name="Nel W.J."/>
            <person name="Swalarsk-Parry B.S."/>
            <person name="Vaghefi N."/>
            <person name="Wilken P.M."/>
            <person name="An Z."/>
            <person name="de Beer Z.W."/>
            <person name="De Vos L."/>
            <person name="Chen L."/>
            <person name="Duong T.A."/>
            <person name="Gao Y."/>
            <person name="Hammerbacher A."/>
            <person name="Kikkert J.R."/>
            <person name="Li Y."/>
            <person name="Li H."/>
            <person name="Li K."/>
            <person name="Li Q."/>
            <person name="Liu X."/>
            <person name="Ma X."/>
            <person name="Naidoo K."/>
            <person name="Pethybridge S.J."/>
            <person name="Sun J."/>
            <person name="Steenkamp E.T."/>
            <person name="van der Nest M.A."/>
            <person name="van Wyk S."/>
            <person name="Wingfield M.J."/>
            <person name="Xiong C."/>
            <person name="Yue Q."/>
            <person name="Zhang X."/>
        </authorList>
    </citation>
    <scope>NUCLEOTIDE SEQUENCE [LARGE SCALE GENOMIC DNA]</scope>
    <source>
        <strain evidence="5 6">DSM 5745</strain>
    </source>
</reference>
<keyword evidence="6" id="KW-1185">Reference proteome</keyword>
<dbReference type="RefSeq" id="XP_026608189.1">
    <property type="nucleotide sequence ID" value="XM_026742344.1"/>
</dbReference>
<dbReference type="PANTHER" id="PTHR24198">
    <property type="entry name" value="ANKYRIN REPEAT AND PROTEIN KINASE DOMAIN-CONTAINING PROTEIN"/>
    <property type="match status" value="1"/>
</dbReference>
<keyword evidence="1" id="KW-0677">Repeat</keyword>
<dbReference type="STRING" id="1810919.A0A3D8T377"/>
<evidence type="ECO:0000313" key="6">
    <source>
        <dbReference type="Proteomes" id="UP000256690"/>
    </source>
</evidence>
<proteinExistence type="predicted"/>
<accession>A0A3D8T377</accession>
<dbReference type="EMBL" id="PVWQ01000001">
    <property type="protein sequence ID" value="RDW93006.1"/>
    <property type="molecule type" value="Genomic_DNA"/>
</dbReference>
<dbReference type="PROSITE" id="PS50088">
    <property type="entry name" value="ANK_REPEAT"/>
    <property type="match status" value="3"/>
</dbReference>
<comment type="caution">
    <text evidence="5">The sequence shown here is derived from an EMBL/GenBank/DDBJ whole genome shotgun (WGS) entry which is preliminary data.</text>
</comment>
<dbReference type="InterPro" id="IPR002110">
    <property type="entry name" value="Ankyrin_rpt"/>
</dbReference>
<dbReference type="Gene3D" id="1.25.40.20">
    <property type="entry name" value="Ankyrin repeat-containing domain"/>
    <property type="match status" value="3"/>
</dbReference>
<evidence type="ECO:0000256" key="2">
    <source>
        <dbReference type="ARBA" id="ARBA00023043"/>
    </source>
</evidence>
<feature type="repeat" description="ANK" evidence="3">
    <location>
        <begin position="281"/>
        <end position="313"/>
    </location>
</feature>
<dbReference type="AlphaFoldDB" id="A0A3D8T377"/>
<keyword evidence="2 3" id="KW-0040">ANK repeat</keyword>
<name>A0A3D8T377_9EURO</name>
<feature type="repeat" description="ANK" evidence="3">
    <location>
        <begin position="122"/>
        <end position="154"/>
    </location>
</feature>
<dbReference type="InterPro" id="IPR036770">
    <property type="entry name" value="Ankyrin_rpt-contain_sf"/>
</dbReference>
<keyword evidence="4" id="KW-0732">Signal</keyword>
<gene>
    <name evidence="5" type="ORF">DSM5745_00328</name>
</gene>
<protein>
    <submittedName>
        <fullName evidence="5">Uncharacterized protein</fullName>
    </submittedName>
</protein>
<evidence type="ECO:0000313" key="5">
    <source>
        <dbReference type="EMBL" id="RDW93006.1"/>
    </source>
</evidence>
<dbReference type="Pfam" id="PF12796">
    <property type="entry name" value="Ank_2"/>
    <property type="match status" value="3"/>
</dbReference>
<sequence>MNTQCNILSLPVELLLLIWADLDWETADWNALTRTCRSYYNRLNPILYDRVINECGDLAEILIIWAVSNNREACVTSFLRHGADPGVNDKSDVENDRRLSKNKNTYHMPCSQTQRANYADTNMYTPLSCAARRGNVGIVRALLAAGAKPNAHGGLGDLPIIWAVERGHTEIVLLLLNSAADFSIKIVYWESLLGFAIAQGYPDIVKMLRARDPTSMFIPRLNLRHAGRLVPTTMRARRDNVYQSTVQAWLIVNTELLPREFSLAYLRMDDKMILDKLPGRSSVNLLHKAVAYGYYTTAEALLIRGAPVNSPDEHGLTPLAIAMLRDDERILQLIFSFRPDIILMKNKPNALLFLGAIHGSTHCVRFLLSKGIDANIRDEHGFTPLCIAVMRGHVSTVDTFLSSCSQTEGTWQDRRRLLIDAPDRFGRTPLFFATIHGFSDIVCILLRNGSNAIQSLTCAGRTPLSFAAQSKHMLLDKKRNPTNYIHEQLRTISQMLERPSSTFSLGSTFWITRDLSRRDPVAPSVQCLTCAAVISHYDDALICPICTDEEGNQARVCPECRAMGTKCHI</sequence>
<dbReference type="SUPFAM" id="SSF48403">
    <property type="entry name" value="Ankyrin repeat"/>
    <property type="match status" value="2"/>
</dbReference>
<feature type="signal peptide" evidence="4">
    <location>
        <begin position="1"/>
        <end position="20"/>
    </location>
</feature>
<evidence type="ECO:0000256" key="3">
    <source>
        <dbReference type="PROSITE-ProRule" id="PRU00023"/>
    </source>
</evidence>
<dbReference type="Proteomes" id="UP000256690">
    <property type="component" value="Unassembled WGS sequence"/>
</dbReference>
<organism evidence="5 6">
    <name type="scientific">Aspergillus mulundensis</name>
    <dbReference type="NCBI Taxonomy" id="1810919"/>
    <lineage>
        <taxon>Eukaryota</taxon>
        <taxon>Fungi</taxon>
        <taxon>Dikarya</taxon>
        <taxon>Ascomycota</taxon>
        <taxon>Pezizomycotina</taxon>
        <taxon>Eurotiomycetes</taxon>
        <taxon>Eurotiomycetidae</taxon>
        <taxon>Eurotiales</taxon>
        <taxon>Aspergillaceae</taxon>
        <taxon>Aspergillus</taxon>
        <taxon>Aspergillus subgen. Nidulantes</taxon>
    </lineage>
</organism>
<evidence type="ECO:0000256" key="4">
    <source>
        <dbReference type="SAM" id="SignalP"/>
    </source>
</evidence>
<dbReference type="PROSITE" id="PS50297">
    <property type="entry name" value="ANK_REP_REGION"/>
    <property type="match status" value="2"/>
</dbReference>
<dbReference type="SMART" id="SM00248">
    <property type="entry name" value="ANK"/>
    <property type="match status" value="9"/>
</dbReference>